<comment type="caution">
    <text evidence="2">The sequence shown here is derived from an EMBL/GenBank/DDBJ whole genome shotgun (WGS) entry which is preliminary data.</text>
</comment>
<keyword evidence="1" id="KW-0732">Signal</keyword>
<accession>A0ABR8XPE7</accession>
<dbReference type="EMBL" id="JACSPW010000011">
    <property type="protein sequence ID" value="MBD8033824.1"/>
    <property type="molecule type" value="Genomic_DNA"/>
</dbReference>
<name>A0ABR8XPE7_9BACL</name>
<evidence type="ECO:0000313" key="3">
    <source>
        <dbReference type="Proteomes" id="UP000600565"/>
    </source>
</evidence>
<proteinExistence type="predicted"/>
<sequence length="202" mass="22122">MSIKKKLAMGIATGALAVSMIGGGTYAYFSDTETSTNTFKAGTLDLALNPTEIINVDNIKPGDWMNRSFTLKNDGSLDIAKVLLDTDYVVTDANGDNVEDFGQHIRVNFMWNPDKNASGIWLDNVIYNTTLAELKGMTPDAVANKIFIPYFEERGGLKAGDSDTLGVQFEFVENNADQNEFQGDSLQLTWKFEAKQGKGVAK</sequence>
<organism evidence="2 3">
    <name type="scientific">Solibacillus merdavium</name>
    <dbReference type="NCBI Taxonomy" id="2762218"/>
    <lineage>
        <taxon>Bacteria</taxon>
        <taxon>Bacillati</taxon>
        <taxon>Bacillota</taxon>
        <taxon>Bacilli</taxon>
        <taxon>Bacillales</taxon>
        <taxon>Caryophanaceae</taxon>
        <taxon>Solibacillus</taxon>
    </lineage>
</organism>
<dbReference type="RefSeq" id="WP_191704346.1">
    <property type="nucleotide sequence ID" value="NZ_JACSPW010000011.1"/>
</dbReference>
<dbReference type="Pfam" id="PF12389">
    <property type="entry name" value="Peptidase_M73"/>
    <property type="match status" value="1"/>
</dbReference>
<evidence type="ECO:0000313" key="2">
    <source>
        <dbReference type="EMBL" id="MBD8033824.1"/>
    </source>
</evidence>
<dbReference type="InterPro" id="IPR022121">
    <property type="entry name" value="Peptidase_M73_camelysin"/>
</dbReference>
<feature type="chain" id="PRO_5046935360" evidence="1">
    <location>
        <begin position="28"/>
        <end position="202"/>
    </location>
</feature>
<protein>
    <submittedName>
        <fullName evidence="2">M73 family metallopeptidase</fullName>
    </submittedName>
</protein>
<gene>
    <name evidence="2" type="ORF">H9632_12205</name>
</gene>
<dbReference type="Proteomes" id="UP000600565">
    <property type="component" value="Unassembled WGS sequence"/>
</dbReference>
<dbReference type="NCBIfam" id="TIGR04088">
    <property type="entry name" value="cognate_SipW"/>
    <property type="match status" value="1"/>
</dbReference>
<feature type="signal peptide" evidence="1">
    <location>
        <begin position="1"/>
        <end position="27"/>
    </location>
</feature>
<evidence type="ECO:0000256" key="1">
    <source>
        <dbReference type="SAM" id="SignalP"/>
    </source>
</evidence>
<reference evidence="2 3" key="1">
    <citation type="submission" date="2020-08" db="EMBL/GenBank/DDBJ databases">
        <title>A Genomic Blueprint of the Chicken Gut Microbiome.</title>
        <authorList>
            <person name="Gilroy R."/>
            <person name="Ravi A."/>
            <person name="Getino M."/>
            <person name="Pursley I."/>
            <person name="Horton D.L."/>
            <person name="Alikhan N.-F."/>
            <person name="Baker D."/>
            <person name="Gharbi K."/>
            <person name="Hall N."/>
            <person name="Watson M."/>
            <person name="Adriaenssens E.M."/>
            <person name="Foster-Nyarko E."/>
            <person name="Jarju S."/>
            <person name="Secka A."/>
            <person name="Antonio M."/>
            <person name="Oren A."/>
            <person name="Chaudhuri R."/>
            <person name="La Ragione R.M."/>
            <person name="Hildebrand F."/>
            <person name="Pallen M.J."/>
        </authorList>
    </citation>
    <scope>NUCLEOTIDE SEQUENCE [LARGE SCALE GENOMIC DNA]</scope>
    <source>
        <strain evidence="2 3">Sa1YVA6</strain>
    </source>
</reference>
<keyword evidence="3" id="KW-1185">Reference proteome</keyword>
<dbReference type="InterPro" id="IPR023833">
    <property type="entry name" value="Signal_pept_SipW-depend-type"/>
</dbReference>